<comment type="caution">
    <text evidence="5">The sequence shown here is derived from an EMBL/GenBank/DDBJ whole genome shotgun (WGS) entry which is preliminary data.</text>
</comment>
<organism evidence="5 6">
    <name type="scientific">Agaricus bisporus var. burnettii</name>
    <dbReference type="NCBI Taxonomy" id="192524"/>
    <lineage>
        <taxon>Eukaryota</taxon>
        <taxon>Fungi</taxon>
        <taxon>Dikarya</taxon>
        <taxon>Basidiomycota</taxon>
        <taxon>Agaricomycotina</taxon>
        <taxon>Agaricomycetes</taxon>
        <taxon>Agaricomycetidae</taxon>
        <taxon>Agaricales</taxon>
        <taxon>Agaricineae</taxon>
        <taxon>Agaricaceae</taxon>
        <taxon>Agaricus</taxon>
    </lineage>
</organism>
<feature type="domain" description="Ricin B lectin" evidence="4">
    <location>
        <begin position="46"/>
        <end position="178"/>
    </location>
</feature>
<feature type="domain" description="Ricin B lectin" evidence="4">
    <location>
        <begin position="189"/>
        <end position="321"/>
    </location>
</feature>
<dbReference type="AlphaFoldDB" id="A0A8H7C8P8"/>
<sequence length="321" mass="34390">MPPRLEQSSIMVQSLNGLGVAAILLFSSGFGALASPVAPRQIGAVGTLHPIASSGKCVDVRTSVFENGTVVQIFDCNDSDAQNWRIQRGVAGPIEVEGTGFCLDAGSSPALGVGMKIWQCIDNLPAQQWLYNNDNQIILANQDTNFCLDLTDGNLANTNQLQIWECATGNENQVWLEGPPGNDDPTPPPPTSRPLHPNANGDKCMDVEGSVFANGTPVQIFDCNGSSAQQWTLTDGNTKVQVAGMNFCLDATSANPANGVGMKIWECFDGLAAQSWTYTDSHHLQLQSSPKCVDLTNGDITNGNQLQVFDCFEGNDNQIWN</sequence>
<dbReference type="PANTHER" id="PTHR11675">
    <property type="entry name" value="N-ACETYLGALACTOSAMINYLTRANSFERASE"/>
    <property type="match status" value="1"/>
</dbReference>
<dbReference type="EMBL" id="JABXXO010000010">
    <property type="protein sequence ID" value="KAF7768683.1"/>
    <property type="molecule type" value="Genomic_DNA"/>
</dbReference>
<evidence type="ECO:0000259" key="4">
    <source>
        <dbReference type="SMART" id="SM00458"/>
    </source>
</evidence>
<dbReference type="GO" id="GO:0030246">
    <property type="term" value="F:carbohydrate binding"/>
    <property type="evidence" value="ECO:0007669"/>
    <property type="project" value="UniProtKB-KW"/>
</dbReference>
<accession>A0A8H7C8P8</accession>
<dbReference type="Gene3D" id="2.80.10.50">
    <property type="match status" value="2"/>
</dbReference>
<keyword evidence="1" id="KW-0430">Lectin</keyword>
<dbReference type="PANTHER" id="PTHR11675:SF126">
    <property type="entry name" value="RICIN B LECTIN DOMAIN-CONTAINING PROTEIN"/>
    <property type="match status" value="1"/>
</dbReference>
<dbReference type="GO" id="GO:0004653">
    <property type="term" value="F:polypeptide N-acetylgalactosaminyltransferase activity"/>
    <property type="evidence" value="ECO:0007669"/>
    <property type="project" value="TreeGrafter"/>
</dbReference>
<protein>
    <submittedName>
        <fullName evidence="5">CAZyme family CBM13</fullName>
    </submittedName>
</protein>
<evidence type="ECO:0000313" key="5">
    <source>
        <dbReference type="EMBL" id="KAF7768683.1"/>
    </source>
</evidence>
<proteinExistence type="predicted"/>
<dbReference type="InterPro" id="IPR035992">
    <property type="entry name" value="Ricin_B-like_lectins"/>
</dbReference>
<gene>
    <name evidence="5" type="ORF">Agabi119p4_7926</name>
</gene>
<dbReference type="GO" id="GO:0006493">
    <property type="term" value="P:protein O-linked glycosylation"/>
    <property type="evidence" value="ECO:0007669"/>
    <property type="project" value="TreeGrafter"/>
</dbReference>
<evidence type="ECO:0000313" key="6">
    <source>
        <dbReference type="Proteomes" id="UP000629468"/>
    </source>
</evidence>
<keyword evidence="2" id="KW-1015">Disulfide bond</keyword>
<evidence type="ECO:0000256" key="1">
    <source>
        <dbReference type="ARBA" id="ARBA00022734"/>
    </source>
</evidence>
<reference evidence="5 6" key="1">
    <citation type="journal article" name="Sci. Rep.">
        <title>Telomere-to-telomere assembled and centromere annotated genomes of the two main subspecies of the button mushroom Agaricus bisporus reveal especially polymorphic chromosome ends.</title>
        <authorList>
            <person name="Sonnenberg A.S.M."/>
            <person name="Sedaghat-Telgerd N."/>
            <person name="Lavrijssen B."/>
            <person name="Ohm R.A."/>
            <person name="Hendrickx P.M."/>
            <person name="Scholtmeijer K."/>
            <person name="Baars J.J.P."/>
            <person name="van Peer A."/>
        </authorList>
    </citation>
    <scope>NUCLEOTIDE SEQUENCE [LARGE SCALE GENOMIC DNA]</scope>
    <source>
        <strain evidence="5 6">H119_p4</strain>
    </source>
</reference>
<name>A0A8H7C8P8_AGABI</name>
<dbReference type="PROSITE" id="PS50231">
    <property type="entry name" value="RICIN_B_LECTIN"/>
    <property type="match status" value="2"/>
</dbReference>
<dbReference type="InterPro" id="IPR000772">
    <property type="entry name" value="Ricin_B_lectin"/>
</dbReference>
<evidence type="ECO:0000256" key="2">
    <source>
        <dbReference type="ARBA" id="ARBA00023157"/>
    </source>
</evidence>
<dbReference type="CDD" id="cd00161">
    <property type="entry name" value="beta-trefoil_Ricin-like"/>
    <property type="match status" value="1"/>
</dbReference>
<dbReference type="SMART" id="SM00458">
    <property type="entry name" value="RICIN"/>
    <property type="match status" value="2"/>
</dbReference>
<feature type="region of interest" description="Disordered" evidence="3">
    <location>
        <begin position="172"/>
        <end position="200"/>
    </location>
</feature>
<dbReference type="Pfam" id="PF00652">
    <property type="entry name" value="Ricin_B_lectin"/>
    <property type="match status" value="2"/>
</dbReference>
<dbReference type="SUPFAM" id="SSF50370">
    <property type="entry name" value="Ricin B-like lectins"/>
    <property type="match status" value="2"/>
</dbReference>
<evidence type="ECO:0000256" key="3">
    <source>
        <dbReference type="SAM" id="MobiDB-lite"/>
    </source>
</evidence>
<dbReference type="Proteomes" id="UP000629468">
    <property type="component" value="Unassembled WGS sequence"/>
</dbReference>